<dbReference type="PANTHER" id="PTHR33571:SF12">
    <property type="entry name" value="BSL3053 PROTEIN"/>
    <property type="match status" value="1"/>
</dbReference>
<dbReference type="CDD" id="cd05403">
    <property type="entry name" value="NT_KNTase_like"/>
    <property type="match status" value="1"/>
</dbReference>
<keyword evidence="4" id="KW-0548">Nucleotidyltransferase</keyword>
<dbReference type="InterPro" id="IPR043519">
    <property type="entry name" value="NT_sf"/>
</dbReference>
<name>A0A2M7DEG4_9BACT</name>
<keyword evidence="7" id="KW-0067">ATP-binding</keyword>
<comment type="caution">
    <text evidence="11">The sequence shown here is derived from an EMBL/GenBank/DDBJ whole genome shotgun (WGS) entry which is preliminary data.</text>
</comment>
<comment type="cofactor">
    <cofactor evidence="1">
        <name>Mg(2+)</name>
        <dbReference type="ChEBI" id="CHEBI:18420"/>
    </cofactor>
</comment>
<dbReference type="PANTHER" id="PTHR33571">
    <property type="entry name" value="SSL8005 PROTEIN"/>
    <property type="match status" value="1"/>
</dbReference>
<dbReference type="AlphaFoldDB" id="A0A2M7DEG4"/>
<evidence type="ECO:0000313" key="11">
    <source>
        <dbReference type="EMBL" id="PIV47235.1"/>
    </source>
</evidence>
<dbReference type="InterPro" id="IPR052038">
    <property type="entry name" value="Type-VII_TA_antitoxin"/>
</dbReference>
<keyword evidence="5" id="KW-0479">Metal-binding</keyword>
<dbReference type="Gene3D" id="3.30.460.10">
    <property type="entry name" value="Beta Polymerase, domain 2"/>
    <property type="match status" value="1"/>
</dbReference>
<gene>
    <name evidence="11" type="ORF">COS21_01055</name>
</gene>
<evidence type="ECO:0000256" key="3">
    <source>
        <dbReference type="ARBA" id="ARBA00022679"/>
    </source>
</evidence>
<dbReference type="GO" id="GO:0016779">
    <property type="term" value="F:nucleotidyltransferase activity"/>
    <property type="evidence" value="ECO:0007669"/>
    <property type="project" value="UniProtKB-KW"/>
</dbReference>
<dbReference type="GO" id="GO:0046872">
    <property type="term" value="F:metal ion binding"/>
    <property type="evidence" value="ECO:0007669"/>
    <property type="project" value="UniProtKB-KW"/>
</dbReference>
<protein>
    <submittedName>
        <fullName evidence="11">Nucleotidyltransferase</fullName>
    </submittedName>
</protein>
<comment type="similarity">
    <text evidence="9">Belongs to the MntA antitoxin family.</text>
</comment>
<organism evidence="11 12">
    <name type="scientific">bacterium (Candidatus Gribaldobacteria) CG02_land_8_20_14_3_00_41_15</name>
    <dbReference type="NCBI Taxonomy" id="2014270"/>
    <lineage>
        <taxon>Bacteria</taxon>
        <taxon>Candidatus Gribaldobacteria</taxon>
    </lineage>
</organism>
<evidence type="ECO:0000256" key="4">
    <source>
        <dbReference type="ARBA" id="ARBA00022695"/>
    </source>
</evidence>
<keyword evidence="3 11" id="KW-0808">Transferase</keyword>
<feature type="domain" description="Polymerase nucleotidyl transferase" evidence="10">
    <location>
        <begin position="16"/>
        <end position="96"/>
    </location>
</feature>
<evidence type="ECO:0000256" key="1">
    <source>
        <dbReference type="ARBA" id="ARBA00001946"/>
    </source>
</evidence>
<dbReference type="GO" id="GO:0005524">
    <property type="term" value="F:ATP binding"/>
    <property type="evidence" value="ECO:0007669"/>
    <property type="project" value="UniProtKB-KW"/>
</dbReference>
<dbReference type="Proteomes" id="UP000229030">
    <property type="component" value="Unassembled WGS sequence"/>
</dbReference>
<keyword evidence="8" id="KW-0460">Magnesium</keyword>
<keyword evidence="6" id="KW-0547">Nucleotide-binding</keyword>
<evidence type="ECO:0000259" key="10">
    <source>
        <dbReference type="Pfam" id="PF01909"/>
    </source>
</evidence>
<evidence type="ECO:0000256" key="8">
    <source>
        <dbReference type="ARBA" id="ARBA00022842"/>
    </source>
</evidence>
<dbReference type="Pfam" id="PF01909">
    <property type="entry name" value="NTP_transf_2"/>
    <property type="match status" value="1"/>
</dbReference>
<evidence type="ECO:0000256" key="6">
    <source>
        <dbReference type="ARBA" id="ARBA00022741"/>
    </source>
</evidence>
<sequence length="101" mass="11677">MSKEELKKQIQADIREVPFIESIKRLSLFGSHLNGQARQDSDIDLLIEFEPTANIGFFELARIQRALESFLGRVVDLLTPNSLSRYFRDEVLSSCEIIYEK</sequence>
<evidence type="ECO:0000313" key="12">
    <source>
        <dbReference type="Proteomes" id="UP000229030"/>
    </source>
</evidence>
<evidence type="ECO:0000256" key="5">
    <source>
        <dbReference type="ARBA" id="ARBA00022723"/>
    </source>
</evidence>
<evidence type="ECO:0000256" key="7">
    <source>
        <dbReference type="ARBA" id="ARBA00022840"/>
    </source>
</evidence>
<reference evidence="12" key="1">
    <citation type="submission" date="2017-09" db="EMBL/GenBank/DDBJ databases">
        <title>Depth-based differentiation of microbial function through sediment-hosted aquifers and enrichment of novel symbionts in the deep terrestrial subsurface.</title>
        <authorList>
            <person name="Probst A.J."/>
            <person name="Ladd B."/>
            <person name="Jarett J.K."/>
            <person name="Geller-Mcgrath D.E."/>
            <person name="Sieber C.M.K."/>
            <person name="Emerson J.B."/>
            <person name="Anantharaman K."/>
            <person name="Thomas B.C."/>
            <person name="Malmstrom R."/>
            <person name="Stieglmeier M."/>
            <person name="Klingl A."/>
            <person name="Woyke T."/>
            <person name="Ryan C.M."/>
            <person name="Banfield J.F."/>
        </authorList>
    </citation>
    <scope>NUCLEOTIDE SEQUENCE [LARGE SCALE GENOMIC DNA]</scope>
</reference>
<dbReference type="InterPro" id="IPR002934">
    <property type="entry name" value="Polymerase_NTP_transf_dom"/>
</dbReference>
<evidence type="ECO:0000256" key="2">
    <source>
        <dbReference type="ARBA" id="ARBA00022649"/>
    </source>
</evidence>
<accession>A0A2M7DEG4</accession>
<keyword evidence="2" id="KW-1277">Toxin-antitoxin system</keyword>
<dbReference type="EMBL" id="PETV01000033">
    <property type="protein sequence ID" value="PIV47235.1"/>
    <property type="molecule type" value="Genomic_DNA"/>
</dbReference>
<evidence type="ECO:0000256" key="9">
    <source>
        <dbReference type="ARBA" id="ARBA00038276"/>
    </source>
</evidence>
<proteinExistence type="inferred from homology"/>
<dbReference type="SUPFAM" id="SSF81301">
    <property type="entry name" value="Nucleotidyltransferase"/>
    <property type="match status" value="1"/>
</dbReference>